<dbReference type="InterPro" id="IPR001478">
    <property type="entry name" value="PDZ"/>
</dbReference>
<proteinExistence type="predicted"/>
<dbReference type="SUPFAM" id="SSF50156">
    <property type="entry name" value="PDZ domain-like"/>
    <property type="match status" value="1"/>
</dbReference>
<dbReference type="InterPro" id="IPR007963">
    <property type="entry name" value="Peptidase_M61_catalytic"/>
</dbReference>
<dbReference type="InterPro" id="IPR027268">
    <property type="entry name" value="Peptidase_M4/M1_CTD_sf"/>
</dbReference>
<dbReference type="Pfam" id="PF13180">
    <property type="entry name" value="PDZ_2"/>
    <property type="match status" value="1"/>
</dbReference>
<dbReference type="EMBL" id="FXTH01000001">
    <property type="protein sequence ID" value="SMO35325.1"/>
    <property type="molecule type" value="Genomic_DNA"/>
</dbReference>
<evidence type="ECO:0000313" key="5">
    <source>
        <dbReference type="Proteomes" id="UP000317593"/>
    </source>
</evidence>
<keyword evidence="4" id="KW-0378">Hydrolase</keyword>
<evidence type="ECO:0000259" key="1">
    <source>
        <dbReference type="Pfam" id="PF05299"/>
    </source>
</evidence>
<reference evidence="4 5" key="1">
    <citation type="submission" date="2017-05" db="EMBL/GenBank/DDBJ databases">
        <authorList>
            <person name="Varghese N."/>
            <person name="Submissions S."/>
        </authorList>
    </citation>
    <scope>NUCLEOTIDE SEQUENCE [LARGE SCALE GENOMIC DNA]</scope>
    <source>
        <strain evidence="4 5">DSM 21194</strain>
    </source>
</reference>
<dbReference type="Gene3D" id="2.30.42.10">
    <property type="match status" value="1"/>
</dbReference>
<dbReference type="Gene3D" id="1.10.390.10">
    <property type="entry name" value="Neutral Protease Domain 2"/>
    <property type="match status" value="1"/>
</dbReference>
<protein>
    <submittedName>
        <fullName evidence="4">Predicted metalloprotease, contains C-terminal PDZ domain</fullName>
    </submittedName>
</protein>
<dbReference type="GO" id="GO:0008237">
    <property type="term" value="F:metallopeptidase activity"/>
    <property type="evidence" value="ECO:0007669"/>
    <property type="project" value="UniProtKB-KW"/>
</dbReference>
<dbReference type="Gene3D" id="2.60.40.3650">
    <property type="match status" value="1"/>
</dbReference>
<dbReference type="Pfam" id="PF05299">
    <property type="entry name" value="Peptidase_M61"/>
    <property type="match status" value="1"/>
</dbReference>
<dbReference type="InterPro" id="IPR040756">
    <property type="entry name" value="Peptidase_M61_N"/>
</dbReference>
<dbReference type="AlphaFoldDB" id="A0A521AKJ8"/>
<name>A0A521AKJ8_9BACT</name>
<dbReference type="GO" id="GO:0006508">
    <property type="term" value="P:proteolysis"/>
    <property type="evidence" value="ECO:0007669"/>
    <property type="project" value="UniProtKB-KW"/>
</dbReference>
<dbReference type="InterPro" id="IPR024191">
    <property type="entry name" value="Peptidase_M61"/>
</dbReference>
<evidence type="ECO:0000313" key="4">
    <source>
        <dbReference type="EMBL" id="SMO35325.1"/>
    </source>
</evidence>
<dbReference type="Pfam" id="PF17899">
    <property type="entry name" value="Peptidase_M61_N"/>
    <property type="match status" value="1"/>
</dbReference>
<dbReference type="PROSITE" id="PS51257">
    <property type="entry name" value="PROKAR_LIPOPROTEIN"/>
    <property type="match status" value="1"/>
</dbReference>
<evidence type="ECO:0000259" key="2">
    <source>
        <dbReference type="Pfam" id="PF13180"/>
    </source>
</evidence>
<keyword evidence="5" id="KW-1185">Reference proteome</keyword>
<feature type="domain" description="Peptidase M61 catalytic" evidence="1">
    <location>
        <begin position="292"/>
        <end position="409"/>
    </location>
</feature>
<organism evidence="4 5">
    <name type="scientific">Fodinibius sediminis</name>
    <dbReference type="NCBI Taxonomy" id="1214077"/>
    <lineage>
        <taxon>Bacteria</taxon>
        <taxon>Pseudomonadati</taxon>
        <taxon>Balneolota</taxon>
        <taxon>Balneolia</taxon>
        <taxon>Balneolales</taxon>
        <taxon>Balneolaceae</taxon>
        <taxon>Fodinibius</taxon>
    </lineage>
</organism>
<feature type="domain" description="PDZ" evidence="2">
    <location>
        <begin position="522"/>
        <end position="570"/>
    </location>
</feature>
<dbReference type="SUPFAM" id="SSF55486">
    <property type="entry name" value="Metalloproteases ('zincins'), catalytic domain"/>
    <property type="match status" value="1"/>
</dbReference>
<gene>
    <name evidence="4" type="ORF">SAMN06265218_101176</name>
</gene>
<dbReference type="Proteomes" id="UP000317593">
    <property type="component" value="Unassembled WGS sequence"/>
</dbReference>
<keyword evidence="4" id="KW-0482">Metalloprotease</keyword>
<keyword evidence="4" id="KW-0645">Protease</keyword>
<dbReference type="PIRSF" id="PIRSF016493">
    <property type="entry name" value="Glycyl_aminpptds"/>
    <property type="match status" value="1"/>
</dbReference>
<evidence type="ECO:0000259" key="3">
    <source>
        <dbReference type="Pfam" id="PF17899"/>
    </source>
</evidence>
<feature type="domain" description="Peptidase M61 N-terminal" evidence="3">
    <location>
        <begin position="29"/>
        <end position="194"/>
    </location>
</feature>
<dbReference type="InterPro" id="IPR036034">
    <property type="entry name" value="PDZ_sf"/>
</dbReference>
<accession>A0A521AKJ8</accession>
<sequence length="620" mass="69884">MLKKIIVLFALALVSVGCRPDSDQQPSLHYDVRFSNAVHNEAEITLTMERLLPGTVTLAMSRTSPGRYALHEFAKNVYDVTATNSEGDTLDITRPDLHHWEVGGHDGTVKFRYTLFGDHADGTYAGINEQHAHLNIPAAFIWAPNLPNTPVTVTLYPPEGTDWKAATQLQPTQEEMTFRAPNYYYFMDSPIELSSHVVKQWEAPGDTTGQTIRLTVHHNGTDEQVDRYAEMARKVVAEQVAVYGEAADFDFDTYTFMADYLPYVHRDGMEHRNSTILTSRRPLEGAGALQNLYTLSHEFFHSWNVERIRPQSLELFDFMEANVSGALWFAEGFTSYYDDLTIRRAGLVTDQKYAADWAGTLNYVLNSPGNTYYSPIEMSRQAPFVDAATSVDAQNKSNTFISYYSWGAVLGLGLDLMLRSTFEEVTLDDFMRRMWEKYGKTEQPYRIEDLQQTLAEVTDSTAFAERFFARHIYRGNHVDLKPLLANAGFALQRADTARPAIQFGTAKINFEDGKATVARRTQIGSPLYEAGLDKSDEIISIDGVSVSDARDLQQLLAGHRAGDRLPITYQSLGVQKEGLIRLAENPALEIVPYEQLGKELTEKMKRFRQAWLGSKVQADL</sequence>